<evidence type="ECO:0000313" key="4">
    <source>
        <dbReference type="EMBL" id="EJW02213.1"/>
    </source>
</evidence>
<evidence type="ECO:0000256" key="2">
    <source>
        <dbReference type="SAM" id="MobiDB-lite"/>
    </source>
</evidence>
<dbReference type="Proteomes" id="UP000003163">
    <property type="component" value="Unassembled WGS sequence"/>
</dbReference>
<evidence type="ECO:0000313" key="5">
    <source>
        <dbReference type="Proteomes" id="UP000003163"/>
    </source>
</evidence>
<evidence type="ECO:0000256" key="1">
    <source>
        <dbReference type="SAM" id="Coils"/>
    </source>
</evidence>
<feature type="domain" description="SMARCC C-terminal" evidence="3">
    <location>
        <begin position="157"/>
        <end position="230"/>
    </location>
</feature>
<dbReference type="InParanoid" id="J8ZR90"/>
<accession>J8ZR90</accession>
<sequence length="234" mass="26791">MYNDKYNVDLFFSTLKNPCMSVVSLVSSNLCTRVGADAAQYALKKVCSNNMSTNTHFDNINTDTNCGNNNIDNNTDCNYFNTNTNFNITNTNNNILSNSILDNVEDKSTNIDNANNPQKNADINENSESKIKSDTNYNSKNNTLDSTLNIDPIELLNFCAKKAKEYKQYEEDRACSILKNLIEMQIEKMDLKIKDYEDICSDLSKEKESLKLTKHEFTQKTFELNDSKNKKRKR</sequence>
<feature type="coiled-coil region" evidence="1">
    <location>
        <begin position="186"/>
        <end position="213"/>
    </location>
</feature>
<gene>
    <name evidence="4" type="ORF">EDEG_03331</name>
</gene>
<dbReference type="InterPro" id="IPR032451">
    <property type="entry name" value="SMARCC_C"/>
</dbReference>
<proteinExistence type="predicted"/>
<evidence type="ECO:0000259" key="3">
    <source>
        <dbReference type="Pfam" id="PF16495"/>
    </source>
</evidence>
<dbReference type="STRING" id="1003232.J8ZR90"/>
<reference evidence="5" key="2">
    <citation type="submission" date="2015-07" db="EMBL/GenBank/DDBJ databases">
        <title>Contrasting host-pathogen interactions and genome evolution in two generalist and specialist microsporidian pathogens of mosquitoes.</title>
        <authorList>
            <consortium name="The Broad Institute Genomics Platform"/>
            <consortium name="The Broad Institute Genome Sequencing Center for Infectious Disease"/>
            <person name="Cuomo C.A."/>
            <person name="Sanscrainte N.D."/>
            <person name="Goldberg J.M."/>
            <person name="Heiman D."/>
            <person name="Young S."/>
            <person name="Zeng Q."/>
            <person name="Becnel J.J."/>
            <person name="Birren B.W."/>
        </authorList>
    </citation>
    <scope>NUCLEOTIDE SEQUENCE [LARGE SCALE GENOMIC DNA]</scope>
    <source>
        <strain evidence="5">USNM 41457</strain>
    </source>
</reference>
<dbReference type="VEuPathDB" id="MicrosporidiaDB:EDEG_03331"/>
<feature type="region of interest" description="Disordered" evidence="2">
    <location>
        <begin position="109"/>
        <end position="138"/>
    </location>
</feature>
<dbReference type="EMBL" id="AFBI03000083">
    <property type="protein sequence ID" value="EJW02213.1"/>
    <property type="molecule type" value="Genomic_DNA"/>
</dbReference>
<keyword evidence="1" id="KW-0175">Coiled coil</keyword>
<organism evidence="4 5">
    <name type="scientific">Edhazardia aedis (strain USNM 41457)</name>
    <name type="common">Microsporidian parasite</name>
    <dbReference type="NCBI Taxonomy" id="1003232"/>
    <lineage>
        <taxon>Eukaryota</taxon>
        <taxon>Fungi</taxon>
        <taxon>Fungi incertae sedis</taxon>
        <taxon>Microsporidia</taxon>
        <taxon>Edhazardia</taxon>
    </lineage>
</organism>
<comment type="caution">
    <text evidence="4">The sequence shown here is derived from an EMBL/GenBank/DDBJ whole genome shotgun (WGS) entry which is preliminary data.</text>
</comment>
<dbReference type="AlphaFoldDB" id="J8ZR90"/>
<name>J8ZR90_EDHAE</name>
<protein>
    <recommendedName>
        <fullName evidence="3">SMARCC C-terminal domain-containing protein</fullName>
    </recommendedName>
</protein>
<dbReference type="Pfam" id="PF16495">
    <property type="entry name" value="SWIRM-assoc_1"/>
    <property type="match status" value="1"/>
</dbReference>
<dbReference type="HOGENOM" id="CLU_1184993_0_0_1"/>
<keyword evidence="5" id="KW-1185">Reference proteome</keyword>
<reference evidence="4 5" key="1">
    <citation type="submission" date="2011-08" db="EMBL/GenBank/DDBJ databases">
        <authorList>
            <person name="Liu Z.J."/>
            <person name="Shi F.L."/>
            <person name="Lu J.Q."/>
            <person name="Li M."/>
            <person name="Wang Z.L."/>
        </authorList>
    </citation>
    <scope>NUCLEOTIDE SEQUENCE [LARGE SCALE GENOMIC DNA]</scope>
    <source>
        <strain evidence="4 5">USNM 41457</strain>
    </source>
</reference>
<feature type="compositionally biased region" description="Polar residues" evidence="2">
    <location>
        <begin position="110"/>
        <end position="126"/>
    </location>
</feature>